<dbReference type="InterPro" id="IPR046203">
    <property type="entry name" value="DUF6236"/>
</dbReference>
<keyword evidence="2" id="KW-1185">Reference proteome</keyword>
<proteinExistence type="predicted"/>
<sequence length="407" mass="44929">MVNPIALYYPHIHVRDDTWLKYAALYWPRMGRLRPRDYPLLDSVVSARLHAAGWLLDIEPPQWAWPQVGQPFLELINDHAQALRDRFGVDRIDTWGVPAAEAGFGYAGGVRSAGGRDDAAARGEVTWLNPRFGFVHASKIGPEVVAAAVDAGLAVTGPGRGGTWVGMHPELAHVYTCALTERVATEDHLQPVTDQEQPHTALSGWTLDRLVHLLVDRPVAHDEGPRPHPDLLDSFVFMAFATVVPANLDTVPVEKIIEIRSTFGAELDAFRTYAAEQVQEFAAIEDVRDLAVRREYLRLEVDRTVTTRLNGLRERLRSVGLESVYALANVKSVALPPLAALAAETAGVPAALTAPAALAACVVSAPVQWRRQRRAAIEESPVSYLFRLEREVSPTKLIDRLRKVWPA</sequence>
<evidence type="ECO:0000313" key="1">
    <source>
        <dbReference type="EMBL" id="QHA05913.1"/>
    </source>
</evidence>
<name>A0A6I6MZP7_9ACTN</name>
<dbReference type="AlphaFoldDB" id="A0A6I6MZP7"/>
<dbReference type="Proteomes" id="UP000436138">
    <property type="component" value="Chromosome"/>
</dbReference>
<dbReference type="Pfam" id="PF19749">
    <property type="entry name" value="DUF6236"/>
    <property type="match status" value="1"/>
</dbReference>
<dbReference type="EMBL" id="CP047020">
    <property type="protein sequence ID" value="QHA05913.1"/>
    <property type="molecule type" value="Genomic_DNA"/>
</dbReference>
<reference evidence="1 2" key="1">
    <citation type="submission" date="2019-12" db="EMBL/GenBank/DDBJ databases">
        <title>Streptomyces sp. strain T44 isolated from rhizosphere soil of Broussonetia papyrifera.</title>
        <authorList>
            <person name="Mo P."/>
        </authorList>
    </citation>
    <scope>NUCLEOTIDE SEQUENCE [LARGE SCALE GENOMIC DNA]</scope>
    <source>
        <strain evidence="1 2">T44</strain>
    </source>
</reference>
<gene>
    <name evidence="1" type="ORF">GQF42_23850</name>
</gene>
<dbReference type="KEGG" id="sbro:GQF42_23850"/>
<organism evidence="1 2">
    <name type="scientific">Streptomyces broussonetiae</name>
    <dbReference type="NCBI Taxonomy" id="2686304"/>
    <lineage>
        <taxon>Bacteria</taxon>
        <taxon>Bacillati</taxon>
        <taxon>Actinomycetota</taxon>
        <taxon>Actinomycetes</taxon>
        <taxon>Kitasatosporales</taxon>
        <taxon>Streptomycetaceae</taxon>
        <taxon>Streptomyces</taxon>
    </lineage>
</organism>
<evidence type="ECO:0000313" key="2">
    <source>
        <dbReference type="Proteomes" id="UP000436138"/>
    </source>
</evidence>
<accession>A0A6I6MZP7</accession>
<protein>
    <submittedName>
        <fullName evidence="1">Uncharacterized protein</fullName>
    </submittedName>
</protein>